<dbReference type="SUPFAM" id="SSF54060">
    <property type="entry name" value="His-Me finger endonucleases"/>
    <property type="match status" value="1"/>
</dbReference>
<dbReference type="Gene3D" id="3.40.570.10">
    <property type="entry name" value="Extracellular Endonuclease, subunit A"/>
    <property type="match status" value="1"/>
</dbReference>
<protein>
    <submittedName>
        <fullName evidence="1">Nuclease</fullName>
    </submittedName>
</protein>
<gene>
    <name evidence="1" type="ORF">CEP15_12305</name>
</gene>
<evidence type="ECO:0000313" key="2">
    <source>
        <dbReference type="Proteomes" id="UP000236284"/>
    </source>
</evidence>
<dbReference type="Proteomes" id="UP000236284">
    <property type="component" value="Unassembled WGS sequence"/>
</dbReference>
<feature type="non-terminal residue" evidence="1">
    <location>
        <position position="1"/>
    </location>
</feature>
<dbReference type="InterPro" id="IPR044929">
    <property type="entry name" value="DNA/RNA_non-sp_Endonuclease_sf"/>
</dbReference>
<reference evidence="1 2" key="1">
    <citation type="submission" date="2017-06" db="EMBL/GenBank/DDBJ databases">
        <title>Genome variation in co-occurring toxic Cylindrospermopsis raciborskii strains determines phenotypic plasticity.</title>
        <authorList>
            <person name="Willis A."/>
            <person name="Woodhouse J."/>
            <person name="Ongley S."/>
            <person name="Jex A."/>
            <person name="Burford M."/>
            <person name="Neilan B."/>
        </authorList>
    </citation>
    <scope>NUCLEOTIDE SEQUENCE [LARGE SCALE GENOMIC DNA]</scope>
    <source>
        <strain evidence="1 2">C07</strain>
    </source>
</reference>
<organism evidence="1 2">
    <name type="scientific">Cylindrospermopsis raciborskii C07</name>
    <dbReference type="NCBI Taxonomy" id="2014886"/>
    <lineage>
        <taxon>Bacteria</taxon>
        <taxon>Bacillati</taxon>
        <taxon>Cyanobacteriota</taxon>
        <taxon>Cyanophyceae</taxon>
        <taxon>Nostocales</taxon>
        <taxon>Aphanizomenonaceae</taxon>
        <taxon>Cylindrospermopsis</taxon>
    </lineage>
</organism>
<dbReference type="InterPro" id="IPR044925">
    <property type="entry name" value="His-Me_finger_sf"/>
</dbReference>
<dbReference type="EMBL" id="NJHS01000123">
    <property type="protein sequence ID" value="PNJ94942.1"/>
    <property type="molecule type" value="Genomic_DNA"/>
</dbReference>
<keyword evidence="2" id="KW-1185">Reference proteome</keyword>
<comment type="caution">
    <text evidence="1">The sequence shown here is derived from an EMBL/GenBank/DDBJ whole genome shotgun (WGS) entry which is preliminary data.</text>
</comment>
<proteinExistence type="predicted"/>
<name>A0ABX4WJV7_9CYAN</name>
<evidence type="ECO:0000313" key="1">
    <source>
        <dbReference type="EMBL" id="PNJ94942.1"/>
    </source>
</evidence>
<sequence length="59" mass="6774">VTPNTQVIAVNIPNQEELDNDWKKFLTTVDQVEKLTKYDFLSNVSTPIQDVIERNIANL</sequence>
<accession>A0ABX4WJV7</accession>